<evidence type="ECO:0000313" key="4">
    <source>
        <dbReference type="Proteomes" id="UP000267246"/>
    </source>
</evidence>
<name>A0A3M0A132_9BACT</name>
<dbReference type="InterPro" id="IPR026906">
    <property type="entry name" value="LRR_5"/>
</dbReference>
<feature type="coiled-coil region" evidence="1">
    <location>
        <begin position="96"/>
        <end position="123"/>
    </location>
</feature>
<evidence type="ECO:0000313" key="3">
    <source>
        <dbReference type="EMBL" id="RMA78480.1"/>
    </source>
</evidence>
<comment type="caution">
    <text evidence="3">The sequence shown here is derived from an EMBL/GenBank/DDBJ whole genome shotgun (WGS) entry which is preliminary data.</text>
</comment>
<dbReference type="RefSeq" id="WP_170141525.1">
    <property type="nucleotide sequence ID" value="NZ_CP137846.1"/>
</dbReference>
<dbReference type="Pfam" id="PF13306">
    <property type="entry name" value="LRR_5"/>
    <property type="match status" value="2"/>
</dbReference>
<dbReference type="Gene3D" id="3.80.10.10">
    <property type="entry name" value="Ribonuclease Inhibitor"/>
    <property type="match status" value="1"/>
</dbReference>
<feature type="chain" id="PRO_5018247258" evidence="2">
    <location>
        <begin position="21"/>
        <end position="340"/>
    </location>
</feature>
<proteinExistence type="predicted"/>
<reference evidence="3 4" key="1">
    <citation type="submission" date="2018-10" db="EMBL/GenBank/DDBJ databases">
        <title>Genomic Encyclopedia of Archaeal and Bacterial Type Strains, Phase II (KMG-II): from individual species to whole genera.</title>
        <authorList>
            <person name="Goeker M."/>
        </authorList>
    </citation>
    <scope>NUCLEOTIDE SEQUENCE [LARGE SCALE GENOMIC DNA]</scope>
    <source>
        <strain evidence="3 4">ATCC 29870</strain>
    </source>
</reference>
<dbReference type="PROSITE" id="PS51257">
    <property type="entry name" value="PROKAR_LIPOPROTEIN"/>
    <property type="match status" value="1"/>
</dbReference>
<keyword evidence="2" id="KW-0732">Signal</keyword>
<keyword evidence="1" id="KW-0175">Coiled coil</keyword>
<evidence type="ECO:0000256" key="1">
    <source>
        <dbReference type="SAM" id="Coils"/>
    </source>
</evidence>
<sequence length="340" mass="37666">MKFKKLFAVMALFVPAAALISAGCKDEKPKPKPNPEQTPKLDALKAFAAENTDEKLKAKHNLTFLAVPTVNVDDISKDKKVMGNDDYHVYLTAWNKANAVIKEEEAEQAKKDLEKAIVAFEAAIKIGTGCLEDSIKFLEKYMKVDTQKLVEKAANSLMGATFSQKKLIIPENLNGSVISEIGDGAFINLEIQLEEIEFRAKITKIGASAFYYTTLTNTTGKINKFVAPSSLKIIGYSAFGNFRCDELILPKGAKFDSSFHFFSSKIKHLVLPDDLTAIPFKAFHNAEIGELKIPETVTSIEPDAFKDATIEKLIVKKSLYDANKSEFEKANKITEIVKVE</sequence>
<organism evidence="3 4">
    <name type="scientific">Metamycoplasma subdolum</name>
    <dbReference type="NCBI Taxonomy" id="92407"/>
    <lineage>
        <taxon>Bacteria</taxon>
        <taxon>Bacillati</taxon>
        <taxon>Mycoplasmatota</taxon>
        <taxon>Mycoplasmoidales</taxon>
        <taxon>Metamycoplasmataceae</taxon>
        <taxon>Metamycoplasma</taxon>
    </lineage>
</organism>
<keyword evidence="4" id="KW-1185">Reference proteome</keyword>
<dbReference type="AlphaFoldDB" id="A0A3M0A132"/>
<dbReference type="InterPro" id="IPR032675">
    <property type="entry name" value="LRR_dom_sf"/>
</dbReference>
<gene>
    <name evidence="3" type="ORF">JN00_0310</name>
</gene>
<dbReference type="Proteomes" id="UP000267246">
    <property type="component" value="Unassembled WGS sequence"/>
</dbReference>
<feature type="signal peptide" evidence="2">
    <location>
        <begin position="1"/>
        <end position="20"/>
    </location>
</feature>
<evidence type="ECO:0000256" key="2">
    <source>
        <dbReference type="SAM" id="SignalP"/>
    </source>
</evidence>
<protein>
    <submittedName>
        <fullName evidence="3">Leucine rich repeat (LRR) protein</fullName>
    </submittedName>
</protein>
<dbReference type="EMBL" id="REFI01000007">
    <property type="protein sequence ID" value="RMA78480.1"/>
    <property type="molecule type" value="Genomic_DNA"/>
</dbReference>
<accession>A0A3M0A132</accession>